<evidence type="ECO:0000256" key="1">
    <source>
        <dbReference type="SAM" id="SignalP"/>
    </source>
</evidence>
<protein>
    <submittedName>
        <fullName evidence="2">Uncharacterized protein</fullName>
    </submittedName>
</protein>
<dbReference type="AlphaFoldDB" id="A0A250KEZ4"/>
<evidence type="ECO:0000313" key="2">
    <source>
        <dbReference type="EMBL" id="BBA28161.1"/>
    </source>
</evidence>
<feature type="chain" id="PRO_5012083647" evidence="1">
    <location>
        <begin position="23"/>
        <end position="104"/>
    </location>
</feature>
<reference evidence="2 3" key="1">
    <citation type="submission" date="2017-05" db="EMBL/GenBank/DDBJ databases">
        <title>whole genome sequence of Prevotella melaninogenica GAI 07411.</title>
        <authorList>
            <person name="Kondo Y."/>
            <person name="Hoshino T."/>
        </authorList>
    </citation>
    <scope>NUCLEOTIDE SEQUENCE [LARGE SCALE GENOMIC DNA]</scope>
    <source>
        <strain evidence="2 3">GAI 07411</strain>
    </source>
</reference>
<dbReference type="EMBL" id="AP018049">
    <property type="protein sequence ID" value="BBA28161.1"/>
    <property type="molecule type" value="Genomic_DNA"/>
</dbReference>
<accession>A0A250KEZ4</accession>
<proteinExistence type="predicted"/>
<evidence type="ECO:0000313" key="3">
    <source>
        <dbReference type="Proteomes" id="UP000267517"/>
    </source>
</evidence>
<dbReference type="RefSeq" id="WP_145985338.1">
    <property type="nucleotide sequence ID" value="NZ_AP018049.1"/>
</dbReference>
<name>A0A250KEZ4_9BACT</name>
<gene>
    <name evidence="2" type="ORF">PMEL1_00051</name>
</gene>
<sequence>MRRNLILGVFSIVVLFCTTACSNTSFVESNAVASDVSYKVKQITELFKSYGWKLDTTINEAERNQLIENMDYNKVKALLEGMKKRSDSEPSDSVKMRYCRRCID</sequence>
<feature type="signal peptide" evidence="1">
    <location>
        <begin position="1"/>
        <end position="22"/>
    </location>
</feature>
<dbReference type="Proteomes" id="UP000267517">
    <property type="component" value="Chromosome I"/>
</dbReference>
<dbReference type="OrthoDB" id="1551047at2"/>
<keyword evidence="1" id="KW-0732">Signal</keyword>
<organism evidence="2 3">
    <name type="scientific">Prevotella melaninogenica</name>
    <dbReference type="NCBI Taxonomy" id="28132"/>
    <lineage>
        <taxon>Bacteria</taxon>
        <taxon>Pseudomonadati</taxon>
        <taxon>Bacteroidota</taxon>
        <taxon>Bacteroidia</taxon>
        <taxon>Bacteroidales</taxon>
        <taxon>Prevotellaceae</taxon>
        <taxon>Prevotella</taxon>
    </lineage>
</organism>